<accession>A0A6A5YFU1</accession>
<protein>
    <submittedName>
        <fullName evidence="2">Uncharacterized protein</fullName>
    </submittedName>
</protein>
<sequence>MAPTLRNRREQPAHQGAVTPSSEPTDDKSTPISPSSTPTPVTKEVSGEPSQNRLVSLRLTGTEGPQRKLRLQELVVEQLASPWWCNFAEIPEAERRSFLQAALSYVSIHDELFKNHAAAKEKYNNALQRDSESFAKFRQPIGLPALTQAEHDKAHIAVSLAQAEVKQTRDAIAKALEAYTKVKNCVERTLILEATKACIRDNVAATIESRKMWIEHGKMLGIPWNQTPSYLKFSMPEPDDSLIHPEPCRRKSAAQSGIKNRKRRFVEED</sequence>
<proteinExistence type="predicted"/>
<dbReference type="AlphaFoldDB" id="A0A6A5YFU1"/>
<reference evidence="2" key="1">
    <citation type="journal article" date="2020" name="Stud. Mycol.">
        <title>101 Dothideomycetes genomes: a test case for predicting lifestyles and emergence of pathogens.</title>
        <authorList>
            <person name="Haridas S."/>
            <person name="Albert R."/>
            <person name="Binder M."/>
            <person name="Bloem J."/>
            <person name="Labutti K."/>
            <person name="Salamov A."/>
            <person name="Andreopoulos B."/>
            <person name="Baker S."/>
            <person name="Barry K."/>
            <person name="Bills G."/>
            <person name="Bluhm B."/>
            <person name="Cannon C."/>
            <person name="Castanera R."/>
            <person name="Culley D."/>
            <person name="Daum C."/>
            <person name="Ezra D."/>
            <person name="Gonzalez J."/>
            <person name="Henrissat B."/>
            <person name="Kuo A."/>
            <person name="Liang C."/>
            <person name="Lipzen A."/>
            <person name="Lutzoni F."/>
            <person name="Magnuson J."/>
            <person name="Mondo S."/>
            <person name="Nolan M."/>
            <person name="Ohm R."/>
            <person name="Pangilinan J."/>
            <person name="Park H.-J."/>
            <person name="Ramirez L."/>
            <person name="Alfaro M."/>
            <person name="Sun H."/>
            <person name="Tritt A."/>
            <person name="Yoshinaga Y."/>
            <person name="Zwiers L.-H."/>
            <person name="Turgeon B."/>
            <person name="Goodwin S."/>
            <person name="Spatafora J."/>
            <person name="Crous P."/>
            <person name="Grigoriev I."/>
        </authorList>
    </citation>
    <scope>NUCLEOTIDE SEQUENCE</scope>
    <source>
        <strain evidence="2">CBS 121410</strain>
    </source>
</reference>
<dbReference type="EMBL" id="ML978714">
    <property type="protein sequence ID" value="KAF2089684.1"/>
    <property type="molecule type" value="Genomic_DNA"/>
</dbReference>
<feature type="region of interest" description="Disordered" evidence="1">
    <location>
        <begin position="241"/>
        <end position="269"/>
    </location>
</feature>
<evidence type="ECO:0000313" key="2">
    <source>
        <dbReference type="EMBL" id="KAF2089684.1"/>
    </source>
</evidence>
<organism evidence="2 3">
    <name type="scientific">Saccharata proteae CBS 121410</name>
    <dbReference type="NCBI Taxonomy" id="1314787"/>
    <lineage>
        <taxon>Eukaryota</taxon>
        <taxon>Fungi</taxon>
        <taxon>Dikarya</taxon>
        <taxon>Ascomycota</taxon>
        <taxon>Pezizomycotina</taxon>
        <taxon>Dothideomycetes</taxon>
        <taxon>Dothideomycetes incertae sedis</taxon>
        <taxon>Botryosphaeriales</taxon>
        <taxon>Saccharataceae</taxon>
        <taxon>Saccharata</taxon>
    </lineage>
</organism>
<keyword evidence="3" id="KW-1185">Reference proteome</keyword>
<feature type="compositionally biased region" description="Low complexity" evidence="1">
    <location>
        <begin position="30"/>
        <end position="44"/>
    </location>
</feature>
<feature type="region of interest" description="Disordered" evidence="1">
    <location>
        <begin position="1"/>
        <end position="50"/>
    </location>
</feature>
<evidence type="ECO:0000313" key="3">
    <source>
        <dbReference type="Proteomes" id="UP000799776"/>
    </source>
</evidence>
<name>A0A6A5YFU1_9PEZI</name>
<evidence type="ECO:0000256" key="1">
    <source>
        <dbReference type="SAM" id="MobiDB-lite"/>
    </source>
</evidence>
<gene>
    <name evidence="2" type="ORF">K490DRAFT_55264</name>
</gene>
<dbReference type="Proteomes" id="UP000799776">
    <property type="component" value="Unassembled WGS sequence"/>
</dbReference>
<feature type="compositionally biased region" description="Basic residues" evidence="1">
    <location>
        <begin position="259"/>
        <end position="269"/>
    </location>
</feature>